<sequence length="202" mass="21733">MTSPSPGRFAGHFEYGKPVAAPEGGIPYWDVFPYDGDVSVRALDAPVIPEPPRGGEGDRPCGECARDDEGYVWTDEHWRLDAGAGGDSLLNFMLTPRAHHDLGDLPADLVVGMGTTIQRVEAAIMGLGDIARVHVNRWGDGGSHLHWWFFARPEGLLQLRGTCLPLWGDVLPALPKETWDAAMTSVASHMTTTGGRPGGPVV</sequence>
<protein>
    <submittedName>
        <fullName evidence="1">Uncharacterized protein</fullName>
    </submittedName>
</protein>
<dbReference type="EMBL" id="JACHGT010000001">
    <property type="protein sequence ID" value="MBB6032181.1"/>
    <property type="molecule type" value="Genomic_DNA"/>
</dbReference>
<evidence type="ECO:0000313" key="2">
    <source>
        <dbReference type="Proteomes" id="UP000548476"/>
    </source>
</evidence>
<dbReference type="InterPro" id="IPR036265">
    <property type="entry name" value="HIT-like_sf"/>
</dbReference>
<proteinExistence type="predicted"/>
<keyword evidence="2" id="KW-1185">Reference proteome</keyword>
<reference evidence="1 2" key="1">
    <citation type="submission" date="2020-08" db="EMBL/GenBank/DDBJ databases">
        <title>Genomic Encyclopedia of Type Strains, Phase IV (KMG-IV): sequencing the most valuable type-strain genomes for metagenomic binning, comparative biology and taxonomic classification.</title>
        <authorList>
            <person name="Goeker M."/>
        </authorList>
    </citation>
    <scope>NUCLEOTIDE SEQUENCE [LARGE SCALE GENOMIC DNA]</scope>
    <source>
        <strain evidence="1 2">YIM 65646</strain>
    </source>
</reference>
<dbReference type="SUPFAM" id="SSF54197">
    <property type="entry name" value="HIT-like"/>
    <property type="match status" value="1"/>
</dbReference>
<organism evidence="1 2">
    <name type="scientific">Phytomonospora endophytica</name>
    <dbReference type="NCBI Taxonomy" id="714109"/>
    <lineage>
        <taxon>Bacteria</taxon>
        <taxon>Bacillati</taxon>
        <taxon>Actinomycetota</taxon>
        <taxon>Actinomycetes</taxon>
        <taxon>Micromonosporales</taxon>
        <taxon>Micromonosporaceae</taxon>
        <taxon>Phytomonospora</taxon>
    </lineage>
</organism>
<dbReference type="Proteomes" id="UP000548476">
    <property type="component" value="Unassembled WGS sequence"/>
</dbReference>
<dbReference type="AlphaFoldDB" id="A0A841F5J5"/>
<accession>A0A841F5J5</accession>
<gene>
    <name evidence="1" type="ORF">HNR73_000023</name>
</gene>
<dbReference type="Gene3D" id="3.30.428.10">
    <property type="entry name" value="HIT-like"/>
    <property type="match status" value="1"/>
</dbReference>
<evidence type="ECO:0000313" key="1">
    <source>
        <dbReference type="EMBL" id="MBB6032181.1"/>
    </source>
</evidence>
<comment type="caution">
    <text evidence="1">The sequence shown here is derived from an EMBL/GenBank/DDBJ whole genome shotgun (WGS) entry which is preliminary data.</text>
</comment>
<name>A0A841F5J5_9ACTN</name>
<dbReference type="RefSeq" id="WP_184785116.1">
    <property type="nucleotide sequence ID" value="NZ_BONT01000061.1"/>
</dbReference>